<organism evidence="7 8">
    <name type="scientific">Geotalea uraniireducens</name>
    <dbReference type="NCBI Taxonomy" id="351604"/>
    <lineage>
        <taxon>Bacteria</taxon>
        <taxon>Pseudomonadati</taxon>
        <taxon>Thermodesulfobacteriota</taxon>
        <taxon>Desulfuromonadia</taxon>
        <taxon>Geobacterales</taxon>
        <taxon>Geobacteraceae</taxon>
        <taxon>Geotalea</taxon>
    </lineage>
</organism>
<dbReference type="CDD" id="cd06225">
    <property type="entry name" value="HAMP"/>
    <property type="match status" value="1"/>
</dbReference>
<dbReference type="SUPFAM" id="SSF55785">
    <property type="entry name" value="PYP-like sensor domain (PAS domain)"/>
    <property type="match status" value="1"/>
</dbReference>
<keyword evidence="8" id="KW-1185">Reference proteome</keyword>
<dbReference type="SUPFAM" id="SSF141868">
    <property type="entry name" value="EAL domain-like"/>
    <property type="match status" value="1"/>
</dbReference>
<dbReference type="Pfam" id="PF08448">
    <property type="entry name" value="PAS_4"/>
    <property type="match status" value="1"/>
</dbReference>
<dbReference type="Proteomes" id="UP001317705">
    <property type="component" value="Chromosome"/>
</dbReference>
<dbReference type="PANTHER" id="PTHR44757">
    <property type="entry name" value="DIGUANYLATE CYCLASE DGCP"/>
    <property type="match status" value="1"/>
</dbReference>
<dbReference type="CDD" id="cd00130">
    <property type="entry name" value="PAS"/>
    <property type="match status" value="1"/>
</dbReference>
<feature type="domain" description="PAC" evidence="3">
    <location>
        <begin position="314"/>
        <end position="366"/>
    </location>
</feature>
<dbReference type="PROSITE" id="PS50883">
    <property type="entry name" value="EAL"/>
    <property type="match status" value="1"/>
</dbReference>
<keyword evidence="1" id="KW-0472">Membrane</keyword>
<dbReference type="PROSITE" id="PS50112">
    <property type="entry name" value="PAS"/>
    <property type="match status" value="1"/>
</dbReference>
<dbReference type="InterPro" id="IPR000700">
    <property type="entry name" value="PAS-assoc_C"/>
</dbReference>
<gene>
    <name evidence="7" type="ORF">GURASL_09570</name>
</gene>
<evidence type="ECO:0000259" key="3">
    <source>
        <dbReference type="PROSITE" id="PS50113"/>
    </source>
</evidence>
<dbReference type="NCBIfam" id="TIGR00254">
    <property type="entry name" value="GGDEF"/>
    <property type="match status" value="1"/>
</dbReference>
<reference evidence="7 8" key="1">
    <citation type="submission" date="2022-12" db="EMBL/GenBank/DDBJ databases">
        <title>Polyphasic characterization of Geotalea uranireducens NIT-SL11 newly isolated from a complex of sewage sludge and microbially reduced graphene oxide.</title>
        <authorList>
            <person name="Xie L."/>
            <person name="Yoshida N."/>
            <person name="Meng L."/>
        </authorList>
    </citation>
    <scope>NUCLEOTIDE SEQUENCE [LARGE SCALE GENOMIC DNA]</scope>
    <source>
        <strain evidence="7 8">NIT-SL11</strain>
    </source>
</reference>
<name>A0ABM8EI06_9BACT</name>
<dbReference type="InterPro" id="IPR000014">
    <property type="entry name" value="PAS"/>
</dbReference>
<dbReference type="InterPro" id="IPR035965">
    <property type="entry name" value="PAS-like_dom_sf"/>
</dbReference>
<dbReference type="SMART" id="SM00052">
    <property type="entry name" value="EAL"/>
    <property type="match status" value="1"/>
</dbReference>
<sequence length="808" mass="88625">MSGEFTALAENVMPVVKGLEEARFAGLRIVSSTIEIGFIANQGGASRLQDSQLDLENRLRLAGVDGYRAAIARLVSLADRCSPTERVLLADLDVAGDRLVATSTDLARLIGSGQRGPAVLALKERFERDEKAFLATVDRAIGTEEQLLAASREQVRGTIANSLVLSIGAAAVALSLALVGGIVVTLYIIRPLSALHRGFEQVGRGVLDTRLAVSADNEFGRLSSAFNWMVGELQSTKDEIVTANGYLDNVIRSMADALAVISPEGIVSSVNPAICTLLGYHEAQLVGQCFSAIVAEEALGCELLAEMIEREQLADREICYRSQEGDLIPVALSGAVMRNSWGEVQGVVCLAHDMRERKRVEAEIRDLAYSDQLTGLPNRALFQDRLGQALAHAHRDEAMVAILFLDLDRFKDVNDTMGHSNGDQLLAAVAERLKGSVRQTDTLARVGGDEFVIILSSVREERSASVVAQMVLDIMGAPFEIDGKEVFISTSIGIAVYPGDGADGDTLLRHADMALYAAKERGRNAFSFFSEQMNRKALERRSLEDSLRRAMANDEFYVDYQPQIDLRSGRLFGVEALLRWRHPEEGLISPARFIPVAEEMGLIRRLGEWVLRTACNQCHAWHEEGYSSIRVAVNVSGHQFNQPGFIEMVDEVLEETGLDPSSLELELTESTLMEGANETIMTLIDLKVRGIHLAIDDFGTGYSSLSYLKHFPIDRLKVDRSFIRDISTDLDDCAIVEAIIGMAHSLGRRVLAEGVERAEELEFLRARGCDEVQGYYFGRPMSPQEIEQRLVRVTAEPVAERRQAGASA</sequence>
<dbReference type="InterPro" id="IPR001610">
    <property type="entry name" value="PAC"/>
</dbReference>
<dbReference type="PROSITE" id="PS50887">
    <property type="entry name" value="GGDEF"/>
    <property type="match status" value="1"/>
</dbReference>
<accession>A0ABM8EI06</accession>
<protein>
    <submittedName>
        <fullName evidence="7">Diguanylate cyclase</fullName>
    </submittedName>
</protein>
<dbReference type="CDD" id="cd01949">
    <property type="entry name" value="GGDEF"/>
    <property type="match status" value="1"/>
</dbReference>
<feature type="domain" description="PAS" evidence="2">
    <location>
        <begin position="243"/>
        <end position="288"/>
    </location>
</feature>
<evidence type="ECO:0000259" key="5">
    <source>
        <dbReference type="PROSITE" id="PS50885"/>
    </source>
</evidence>
<dbReference type="SMART" id="SM00267">
    <property type="entry name" value="GGDEF"/>
    <property type="match status" value="1"/>
</dbReference>
<dbReference type="Gene3D" id="6.10.340.10">
    <property type="match status" value="1"/>
</dbReference>
<feature type="domain" description="GGDEF" evidence="6">
    <location>
        <begin position="398"/>
        <end position="531"/>
    </location>
</feature>
<keyword evidence="1" id="KW-0812">Transmembrane</keyword>
<dbReference type="SMART" id="SM00304">
    <property type="entry name" value="HAMP"/>
    <property type="match status" value="1"/>
</dbReference>
<evidence type="ECO:0000259" key="2">
    <source>
        <dbReference type="PROSITE" id="PS50112"/>
    </source>
</evidence>
<dbReference type="InterPro" id="IPR035919">
    <property type="entry name" value="EAL_sf"/>
</dbReference>
<evidence type="ECO:0000313" key="7">
    <source>
        <dbReference type="EMBL" id="BDV42034.1"/>
    </source>
</evidence>
<dbReference type="Pfam" id="PF00990">
    <property type="entry name" value="GGDEF"/>
    <property type="match status" value="1"/>
</dbReference>
<feature type="transmembrane region" description="Helical" evidence="1">
    <location>
        <begin position="163"/>
        <end position="189"/>
    </location>
</feature>
<proteinExistence type="predicted"/>
<dbReference type="SUPFAM" id="SSF158472">
    <property type="entry name" value="HAMP domain-like"/>
    <property type="match status" value="1"/>
</dbReference>
<dbReference type="CDD" id="cd01948">
    <property type="entry name" value="EAL"/>
    <property type="match status" value="1"/>
</dbReference>
<evidence type="ECO:0000259" key="6">
    <source>
        <dbReference type="PROSITE" id="PS50887"/>
    </source>
</evidence>
<dbReference type="InterPro" id="IPR003660">
    <property type="entry name" value="HAMP_dom"/>
</dbReference>
<dbReference type="Gene3D" id="3.30.450.20">
    <property type="entry name" value="PAS domain"/>
    <property type="match status" value="1"/>
</dbReference>
<dbReference type="SMART" id="SM00091">
    <property type="entry name" value="PAS"/>
    <property type="match status" value="1"/>
</dbReference>
<dbReference type="NCBIfam" id="TIGR00229">
    <property type="entry name" value="sensory_box"/>
    <property type="match status" value="1"/>
</dbReference>
<dbReference type="Pfam" id="PF00563">
    <property type="entry name" value="EAL"/>
    <property type="match status" value="1"/>
</dbReference>
<dbReference type="InterPro" id="IPR000160">
    <property type="entry name" value="GGDEF_dom"/>
</dbReference>
<dbReference type="EMBL" id="AP027151">
    <property type="protein sequence ID" value="BDV42034.1"/>
    <property type="molecule type" value="Genomic_DNA"/>
</dbReference>
<dbReference type="Pfam" id="PF00672">
    <property type="entry name" value="HAMP"/>
    <property type="match status" value="1"/>
</dbReference>
<dbReference type="PANTHER" id="PTHR44757:SF2">
    <property type="entry name" value="BIOFILM ARCHITECTURE MAINTENANCE PROTEIN MBAA"/>
    <property type="match status" value="1"/>
</dbReference>
<feature type="domain" description="HAMP" evidence="5">
    <location>
        <begin position="186"/>
        <end position="238"/>
    </location>
</feature>
<dbReference type="InterPro" id="IPR013656">
    <property type="entry name" value="PAS_4"/>
</dbReference>
<evidence type="ECO:0000313" key="8">
    <source>
        <dbReference type="Proteomes" id="UP001317705"/>
    </source>
</evidence>
<dbReference type="PROSITE" id="PS50113">
    <property type="entry name" value="PAC"/>
    <property type="match status" value="1"/>
</dbReference>
<dbReference type="Gene3D" id="3.20.20.450">
    <property type="entry name" value="EAL domain"/>
    <property type="match status" value="1"/>
</dbReference>
<dbReference type="InterPro" id="IPR043128">
    <property type="entry name" value="Rev_trsase/Diguanyl_cyclase"/>
</dbReference>
<dbReference type="InterPro" id="IPR029787">
    <property type="entry name" value="Nucleotide_cyclase"/>
</dbReference>
<evidence type="ECO:0000256" key="1">
    <source>
        <dbReference type="SAM" id="Phobius"/>
    </source>
</evidence>
<dbReference type="SUPFAM" id="SSF55073">
    <property type="entry name" value="Nucleotide cyclase"/>
    <property type="match status" value="1"/>
</dbReference>
<dbReference type="SMART" id="SM00086">
    <property type="entry name" value="PAC"/>
    <property type="match status" value="1"/>
</dbReference>
<feature type="domain" description="EAL" evidence="4">
    <location>
        <begin position="540"/>
        <end position="794"/>
    </location>
</feature>
<dbReference type="Gene3D" id="3.30.70.270">
    <property type="match status" value="1"/>
</dbReference>
<dbReference type="PROSITE" id="PS50885">
    <property type="entry name" value="HAMP"/>
    <property type="match status" value="1"/>
</dbReference>
<evidence type="ECO:0000259" key="4">
    <source>
        <dbReference type="PROSITE" id="PS50883"/>
    </source>
</evidence>
<dbReference type="InterPro" id="IPR052155">
    <property type="entry name" value="Biofilm_reg_signaling"/>
</dbReference>
<keyword evidence="1" id="KW-1133">Transmembrane helix</keyword>
<dbReference type="InterPro" id="IPR001633">
    <property type="entry name" value="EAL_dom"/>
</dbReference>